<evidence type="ECO:0000256" key="6">
    <source>
        <dbReference type="ARBA" id="ARBA00023136"/>
    </source>
</evidence>
<evidence type="ECO:0000313" key="9">
    <source>
        <dbReference type="EMBL" id="ABB37028.1"/>
    </source>
</evidence>
<feature type="transmembrane region" description="Helical" evidence="7">
    <location>
        <begin position="397"/>
        <end position="415"/>
    </location>
</feature>
<dbReference type="InterPro" id="IPR051605">
    <property type="entry name" value="CstA"/>
</dbReference>
<evidence type="ECO:0000256" key="3">
    <source>
        <dbReference type="ARBA" id="ARBA00022475"/>
    </source>
</evidence>
<dbReference type="PANTHER" id="PTHR30252:SF4">
    <property type="entry name" value="CARBON STARVATION"/>
    <property type="match status" value="1"/>
</dbReference>
<accession>Q316W8</accession>
<feature type="transmembrane region" description="Helical" evidence="7">
    <location>
        <begin position="422"/>
        <end position="440"/>
    </location>
</feature>
<feature type="transmembrane region" description="Helical" evidence="7">
    <location>
        <begin position="318"/>
        <end position="342"/>
    </location>
</feature>
<feature type="domain" description="CstA N-terminal" evidence="8">
    <location>
        <begin position="320"/>
        <end position="435"/>
    </location>
</feature>
<evidence type="ECO:0000256" key="4">
    <source>
        <dbReference type="ARBA" id="ARBA00022692"/>
    </source>
</evidence>
<feature type="domain" description="CstA N-terminal" evidence="8">
    <location>
        <begin position="164"/>
        <end position="288"/>
    </location>
</feature>
<dbReference type="GO" id="GO:0005886">
    <property type="term" value="C:plasma membrane"/>
    <property type="evidence" value="ECO:0007669"/>
    <property type="project" value="UniProtKB-SubCell"/>
</dbReference>
<name>Q316W8_OLEA2</name>
<evidence type="ECO:0000259" key="8">
    <source>
        <dbReference type="Pfam" id="PF02554"/>
    </source>
</evidence>
<comment type="subcellular location">
    <subcellularLocation>
        <location evidence="1">Cell membrane</location>
        <topology evidence="1">Multi-pass membrane protein</topology>
    </subcellularLocation>
</comment>
<dbReference type="AlphaFoldDB" id="Q316W8"/>
<dbReference type="EMBL" id="CP000112">
    <property type="protein sequence ID" value="ABB37028.1"/>
    <property type="molecule type" value="Genomic_DNA"/>
</dbReference>
<dbReference type="GO" id="GO:0009267">
    <property type="term" value="P:cellular response to starvation"/>
    <property type="evidence" value="ECO:0007669"/>
    <property type="project" value="InterPro"/>
</dbReference>
<gene>
    <name evidence="9" type="ordered locus">Dde_0227</name>
</gene>
<evidence type="ECO:0000256" key="7">
    <source>
        <dbReference type="SAM" id="Phobius"/>
    </source>
</evidence>
<dbReference type="Pfam" id="PF02554">
    <property type="entry name" value="CstA"/>
    <property type="match status" value="3"/>
</dbReference>
<comment type="similarity">
    <text evidence="2">Belongs to the peptide transporter carbon starvation (CstA) (TC 2.A.114) family.</text>
</comment>
<keyword evidence="3" id="KW-1003">Cell membrane</keyword>
<keyword evidence="4 7" id="KW-0812">Transmembrane</keyword>
<feature type="domain" description="CstA N-terminal" evidence="8">
    <location>
        <begin position="3"/>
        <end position="144"/>
    </location>
</feature>
<keyword evidence="5 7" id="KW-1133">Transmembrane helix</keyword>
<dbReference type="HOGENOM" id="CLU_010531_3_1_7"/>
<organism evidence="9 10">
    <name type="scientific">Oleidesulfovibrio alaskensis (strain ATCC BAA-1058 / DSM 17464 / G20)</name>
    <name type="common">Desulfovibrio alaskensis</name>
    <dbReference type="NCBI Taxonomy" id="207559"/>
    <lineage>
        <taxon>Bacteria</taxon>
        <taxon>Pseudomonadati</taxon>
        <taxon>Thermodesulfobacteriota</taxon>
        <taxon>Desulfovibrionia</taxon>
        <taxon>Desulfovibrionales</taxon>
        <taxon>Desulfovibrionaceae</taxon>
        <taxon>Oleidesulfovibrio</taxon>
    </lineage>
</organism>
<evidence type="ECO:0000256" key="2">
    <source>
        <dbReference type="ARBA" id="ARBA00007755"/>
    </source>
</evidence>
<dbReference type="PANTHER" id="PTHR30252">
    <property type="entry name" value="INNER MEMBRANE PEPTIDE TRANSPORTER"/>
    <property type="match status" value="1"/>
</dbReference>
<feature type="transmembrane region" description="Helical" evidence="7">
    <location>
        <begin position="370"/>
        <end position="391"/>
    </location>
</feature>
<evidence type="ECO:0000256" key="1">
    <source>
        <dbReference type="ARBA" id="ARBA00004651"/>
    </source>
</evidence>
<dbReference type="InterPro" id="IPR003706">
    <property type="entry name" value="CstA_N"/>
</dbReference>
<feature type="transmembrane region" description="Helical" evidence="7">
    <location>
        <begin position="452"/>
        <end position="470"/>
    </location>
</feature>
<feature type="transmembrane region" description="Helical" evidence="7">
    <location>
        <begin position="274"/>
        <end position="298"/>
    </location>
</feature>
<dbReference type="RefSeq" id="WP_011366380.1">
    <property type="nucleotide sequence ID" value="NC_007519.1"/>
</dbReference>
<dbReference type="Proteomes" id="UP000002710">
    <property type="component" value="Chromosome"/>
</dbReference>
<dbReference type="eggNOG" id="COG1966">
    <property type="taxonomic scope" value="Bacteria"/>
</dbReference>
<dbReference type="KEGG" id="dde:Dde_0227"/>
<proteinExistence type="inferred from homology"/>
<feature type="transmembrane region" description="Helical" evidence="7">
    <location>
        <begin position="163"/>
        <end position="182"/>
    </location>
</feature>
<sequence length="489" mass="52405">MLYFFLAVAALLVGYAVYSKVVERAFGADECRATPACTMEDGVDYVKMDPKKIWLIQLLNIAGLGPIFGPILGALYGPAALLWIVIGSIFAGAVHDYFAGMMSVRYSGKSIPDAVGYNLGSFAKHFMNVFAVILLLLVGVVFVLGPAKLLAVKLGFGLEGDGAVATATMIWTGIIFCYYFIATVLPVDKIIGRLYPLFAVVLLIMAFGLTIMLIAKGYEFYPQGLTLENLHPKNLPMWPLMFITIACGAISGFHATQSPLMARCVPDEKCGRPIFYGAMIGEGIIALIWATLGMSFFHTPGELQAVLDNGGPAAVVDTVSMTLMGPIGGFLAIIGVVVLPITSGDTAFRSARLIIADFIKLPQKAPVKRLFIAVPLFAVGYAITLTPFAVIWRYFGFSNQLLATIVLWAGAMYLVRHGKAHWMASIPATFMTAVCATYLAYAKIGFGLSMDIAQVFGIAVAVLCAGFFLVKIRSVPVEPDAADGPGRIG</sequence>
<evidence type="ECO:0000313" key="10">
    <source>
        <dbReference type="Proteomes" id="UP000002710"/>
    </source>
</evidence>
<keyword evidence="6 7" id="KW-0472">Membrane</keyword>
<reference evidence="9 10" key="1">
    <citation type="journal article" date="2011" name="J. Bacteriol.">
        <title>Complete genome sequence and updated annotation of Desulfovibrio alaskensis G20.</title>
        <authorList>
            <person name="Hauser L.J."/>
            <person name="Land M.L."/>
            <person name="Brown S.D."/>
            <person name="Larimer F."/>
            <person name="Keller K.L."/>
            <person name="Rapp-Giles B.J."/>
            <person name="Price M.N."/>
            <person name="Lin M."/>
            <person name="Bruce D.C."/>
            <person name="Detter J.C."/>
            <person name="Tapia R."/>
            <person name="Han C.S."/>
            <person name="Goodwin L.A."/>
            <person name="Cheng J.F."/>
            <person name="Pitluck S."/>
            <person name="Copeland A."/>
            <person name="Lucas S."/>
            <person name="Nolan M."/>
            <person name="Lapidus A.L."/>
            <person name="Palumbo A.V."/>
            <person name="Wall J.D."/>
        </authorList>
    </citation>
    <scope>NUCLEOTIDE SEQUENCE [LARGE SCALE GENOMIC DNA]</scope>
    <source>
        <strain evidence="10">ATCC BAA 1058 / DSM 17464 / G20</strain>
    </source>
</reference>
<feature type="transmembrane region" description="Helical" evidence="7">
    <location>
        <begin position="235"/>
        <end position="253"/>
    </location>
</feature>
<evidence type="ECO:0000256" key="5">
    <source>
        <dbReference type="ARBA" id="ARBA00022989"/>
    </source>
</evidence>
<dbReference type="STRING" id="207559.Dde_0227"/>
<protein>
    <submittedName>
        <fullName evidence="9">Carbon starvation protein CstA</fullName>
    </submittedName>
</protein>
<feature type="transmembrane region" description="Helical" evidence="7">
    <location>
        <begin position="194"/>
        <end position="215"/>
    </location>
</feature>
<feature type="transmembrane region" description="Helical" evidence="7">
    <location>
        <begin position="80"/>
        <end position="99"/>
    </location>
</feature>
<keyword evidence="10" id="KW-1185">Reference proteome</keyword>
<feature type="transmembrane region" description="Helical" evidence="7">
    <location>
        <begin position="129"/>
        <end position="151"/>
    </location>
</feature>